<dbReference type="Gene3D" id="6.20.210.20">
    <property type="entry name" value="THAP domain"/>
    <property type="match status" value="1"/>
</dbReference>
<dbReference type="InParanoid" id="A0A7R8UB56"/>
<dbReference type="Proteomes" id="UP000594454">
    <property type="component" value="Chromosome 1"/>
</dbReference>
<organism evidence="8 9">
    <name type="scientific">Hermetia illucens</name>
    <name type="common">Black soldier fly</name>
    <dbReference type="NCBI Taxonomy" id="343691"/>
    <lineage>
        <taxon>Eukaryota</taxon>
        <taxon>Metazoa</taxon>
        <taxon>Ecdysozoa</taxon>
        <taxon>Arthropoda</taxon>
        <taxon>Hexapoda</taxon>
        <taxon>Insecta</taxon>
        <taxon>Pterygota</taxon>
        <taxon>Neoptera</taxon>
        <taxon>Endopterygota</taxon>
        <taxon>Diptera</taxon>
        <taxon>Brachycera</taxon>
        <taxon>Stratiomyomorpha</taxon>
        <taxon>Stratiomyidae</taxon>
        <taxon>Hermetiinae</taxon>
        <taxon>Hermetia</taxon>
    </lineage>
</organism>
<accession>A0A7R8UB56</accession>
<protein>
    <recommendedName>
        <fullName evidence="7">THAP-type domain-containing protein</fullName>
    </recommendedName>
</protein>
<dbReference type="PANTHER" id="PTHR46927">
    <property type="entry name" value="AGAP005574-PA"/>
    <property type="match status" value="1"/>
</dbReference>
<name>A0A7R8UB56_HERIL</name>
<keyword evidence="3" id="KW-0862">Zinc</keyword>
<evidence type="ECO:0000259" key="7">
    <source>
        <dbReference type="PROSITE" id="PS50950"/>
    </source>
</evidence>
<evidence type="ECO:0000256" key="2">
    <source>
        <dbReference type="ARBA" id="ARBA00022771"/>
    </source>
</evidence>
<evidence type="ECO:0000256" key="6">
    <source>
        <dbReference type="SAM" id="Coils"/>
    </source>
</evidence>
<gene>
    <name evidence="8" type="ORF">HERILL_LOCUS884</name>
</gene>
<feature type="coiled-coil region" evidence="6">
    <location>
        <begin position="135"/>
        <end position="169"/>
    </location>
</feature>
<dbReference type="GO" id="GO:0008270">
    <property type="term" value="F:zinc ion binding"/>
    <property type="evidence" value="ECO:0007669"/>
    <property type="project" value="UniProtKB-KW"/>
</dbReference>
<proteinExistence type="predicted"/>
<dbReference type="SMART" id="SM00980">
    <property type="entry name" value="THAP"/>
    <property type="match status" value="1"/>
</dbReference>
<keyword evidence="1" id="KW-0479">Metal-binding</keyword>
<dbReference type="EMBL" id="LR899009">
    <property type="protein sequence ID" value="CAD7077545.1"/>
    <property type="molecule type" value="Genomic_DNA"/>
</dbReference>
<dbReference type="PANTHER" id="PTHR46927:SF3">
    <property type="entry name" value="THAP-TYPE DOMAIN-CONTAINING PROTEIN"/>
    <property type="match status" value="1"/>
</dbReference>
<dbReference type="InterPro" id="IPR006612">
    <property type="entry name" value="THAP_Znf"/>
</dbReference>
<dbReference type="PROSITE" id="PS50950">
    <property type="entry name" value="ZF_THAP"/>
    <property type="match status" value="1"/>
</dbReference>
<evidence type="ECO:0000313" key="9">
    <source>
        <dbReference type="Proteomes" id="UP000594454"/>
    </source>
</evidence>
<dbReference type="OrthoDB" id="7331812at2759"/>
<evidence type="ECO:0000256" key="3">
    <source>
        <dbReference type="ARBA" id="ARBA00022833"/>
    </source>
</evidence>
<evidence type="ECO:0000256" key="5">
    <source>
        <dbReference type="PROSITE-ProRule" id="PRU00309"/>
    </source>
</evidence>
<feature type="domain" description="THAP-type" evidence="7">
    <location>
        <begin position="1"/>
        <end position="94"/>
    </location>
</feature>
<evidence type="ECO:0000313" key="8">
    <source>
        <dbReference type="EMBL" id="CAD7077545.1"/>
    </source>
</evidence>
<dbReference type="AlphaFoldDB" id="A0A7R8UB56"/>
<keyword evidence="6" id="KW-0175">Coiled coil</keyword>
<dbReference type="Pfam" id="PF05485">
    <property type="entry name" value="THAP"/>
    <property type="match status" value="1"/>
</dbReference>
<dbReference type="InterPro" id="IPR048366">
    <property type="entry name" value="TNP-like_GBD"/>
</dbReference>
<keyword evidence="4 5" id="KW-0238">DNA-binding</keyword>
<sequence>MRCAVFGCNSDNEKKNRSEEENKIRFYTFPKDKKQSDLWKIKCCRKDNLNAATSRVCSRHFTPEDYKRNRQHELLGYSNKKTLLLKNDAFPSLFLPKQKTTDSEEQEERTKRLQKRINKSVVNEILEGNQVKEKFARTEHENTCLKEDNAKLKDELKKTNIEKNDLETKIRNIFTDGQIKKLKNPEKKVKWCEEDIAKSITVYATGARSYKLLLKKNFPFPSVRTLQRWSQKIDIQPGILKPVLKIMRNADLAALAKICVLSFDEMKIKETFCYDQSVDTTLSPAAYVQVAMLRGLFGNWKQPIFYDFNCKMTKDLLFTIIKSVEENGYPIQAIVSDLGGTNRALHKELGVTLENPSIANPVHPDRKIFVFADVPHLIKLLRNHFIDQGFELQGNTITKDLVQKLLCLTSEELSITHKISSGNLNLRGAERQKVKLATKLFSHTVSMALSRAGTLGFLEDEPWMQGSEFFKLVNDWFDVLNVIASTHGKPSW</sequence>
<dbReference type="SUPFAM" id="SSF57716">
    <property type="entry name" value="Glucocorticoid receptor-like (DNA-binding domain)"/>
    <property type="match status" value="1"/>
</dbReference>
<dbReference type="InterPro" id="IPR038441">
    <property type="entry name" value="THAP_Znf_sf"/>
</dbReference>
<dbReference type="GO" id="GO:0003677">
    <property type="term" value="F:DNA binding"/>
    <property type="evidence" value="ECO:0007669"/>
    <property type="project" value="UniProtKB-UniRule"/>
</dbReference>
<keyword evidence="9" id="KW-1185">Reference proteome</keyword>
<dbReference type="InterPro" id="IPR052224">
    <property type="entry name" value="THAP_domain_protein"/>
</dbReference>
<dbReference type="SMART" id="SM00692">
    <property type="entry name" value="DM3"/>
    <property type="match status" value="1"/>
</dbReference>
<evidence type="ECO:0000256" key="4">
    <source>
        <dbReference type="ARBA" id="ARBA00023125"/>
    </source>
</evidence>
<evidence type="ECO:0000256" key="1">
    <source>
        <dbReference type="ARBA" id="ARBA00022723"/>
    </source>
</evidence>
<reference evidence="8 9" key="1">
    <citation type="submission" date="2020-11" db="EMBL/GenBank/DDBJ databases">
        <authorList>
            <person name="Wallbank WR R."/>
            <person name="Pardo Diaz C."/>
            <person name="Kozak K."/>
            <person name="Martin S."/>
            <person name="Jiggins C."/>
            <person name="Moest M."/>
            <person name="Warren A I."/>
            <person name="Generalovic N T."/>
            <person name="Byers J.R.P. K."/>
            <person name="Montejo-Kovacevich G."/>
            <person name="Yen C E."/>
        </authorList>
    </citation>
    <scope>NUCLEOTIDE SEQUENCE [LARGE SCALE GENOMIC DNA]</scope>
</reference>
<dbReference type="Pfam" id="PF21787">
    <property type="entry name" value="TNP-like_RNaseH_N"/>
    <property type="match status" value="1"/>
</dbReference>
<dbReference type="InterPro" id="IPR048365">
    <property type="entry name" value="TNP-like_RNaseH_N"/>
</dbReference>
<keyword evidence="2 5" id="KW-0863">Zinc-finger</keyword>
<dbReference type="Pfam" id="PF21788">
    <property type="entry name" value="TNP-like_GBD"/>
    <property type="match status" value="1"/>
</dbReference>